<dbReference type="AlphaFoldDB" id="A0A5C5G7R2"/>
<reference evidence="2 3" key="1">
    <citation type="submission" date="2019-03" db="EMBL/GenBank/DDBJ databases">
        <title>Rhodosporidium diobovatum UCD-FST 08-225 genome sequencing, assembly, and annotation.</title>
        <authorList>
            <person name="Fakankun I.U."/>
            <person name="Fristensky B."/>
            <person name="Levin D.B."/>
        </authorList>
    </citation>
    <scope>NUCLEOTIDE SEQUENCE [LARGE SCALE GENOMIC DNA]</scope>
    <source>
        <strain evidence="2 3">UCD-FST 08-225</strain>
    </source>
</reference>
<feature type="compositionally biased region" description="Pro residues" evidence="1">
    <location>
        <begin position="1"/>
        <end position="11"/>
    </location>
</feature>
<sequence length="538" mass="54062">MSAPLPSPAPTLDPHFPGIYPESVASTPMSEQPPPLDEPQVDAPADEQAQDQDALLARAALEPVTSLPSTLDKAEAAIAGAAAGLAAKVGQLAGVPAPAVGGIDDLTRNLEPSSGDTLHHDNKGTDGDSPASAKTLTLQDAPTTAAADETHRPEFGLDAVRKEQDDLAASPAQRLVAEGTDNDDDNRANDGAKLAAGAGAVGGAALLAGAAGAKINDNEVREPTLADDSADRKGLVEPTDAPAASTPTAPDFGTPAIEKEQAALAASPAQQLLRTDTASSTSAVQADEAALLAGAAGAKVGGTNEVEEPARAPLDVVTEKAVDAGAGVPTSPQSEGAHAVALEREISEPVAPQSTSNSNSEAADRPSLPTPHGSTTSFSADVLAAGEGIHTPTEAPGPAAAGFGVRDGGEIVATDLELGDEPRGGREEAVVHNPSPVLPAAAAVAGGAAAGTALTGNDNAPRDFQPYTPPVAEPSQASRELKQAVRPLRPSFARTKGATLVLFGRRGAVVGSVVLTLDDLCSGRRPRARDARHRAHAR</sequence>
<evidence type="ECO:0000256" key="1">
    <source>
        <dbReference type="SAM" id="MobiDB-lite"/>
    </source>
</evidence>
<feature type="compositionally biased region" description="Low complexity" evidence="1">
    <location>
        <begin position="262"/>
        <end position="273"/>
    </location>
</feature>
<feature type="region of interest" description="Disordered" evidence="1">
    <location>
        <begin position="108"/>
        <end position="134"/>
    </location>
</feature>
<feature type="region of interest" description="Disordered" evidence="1">
    <location>
        <begin position="219"/>
        <end position="283"/>
    </location>
</feature>
<keyword evidence="3" id="KW-1185">Reference proteome</keyword>
<feature type="compositionally biased region" description="Basic and acidic residues" evidence="1">
    <location>
        <begin position="219"/>
        <end position="235"/>
    </location>
</feature>
<feature type="region of interest" description="Disordered" evidence="1">
    <location>
        <begin position="299"/>
        <end position="399"/>
    </location>
</feature>
<accession>A0A5C5G7R2</accession>
<feature type="compositionally biased region" description="Basic and acidic residues" evidence="1">
    <location>
        <begin position="117"/>
        <end position="126"/>
    </location>
</feature>
<dbReference type="OrthoDB" id="2529464at2759"/>
<feature type="compositionally biased region" description="Polar residues" evidence="1">
    <location>
        <begin position="274"/>
        <end position="283"/>
    </location>
</feature>
<gene>
    <name evidence="2" type="ORF">DMC30DRAFT_386779</name>
</gene>
<protein>
    <submittedName>
        <fullName evidence="2">Uncharacterized protein</fullName>
    </submittedName>
</protein>
<organism evidence="2 3">
    <name type="scientific">Rhodotorula diobovata</name>
    <dbReference type="NCBI Taxonomy" id="5288"/>
    <lineage>
        <taxon>Eukaryota</taxon>
        <taxon>Fungi</taxon>
        <taxon>Dikarya</taxon>
        <taxon>Basidiomycota</taxon>
        <taxon>Pucciniomycotina</taxon>
        <taxon>Microbotryomycetes</taxon>
        <taxon>Sporidiobolales</taxon>
        <taxon>Sporidiobolaceae</taxon>
        <taxon>Rhodotorula</taxon>
    </lineage>
</organism>
<proteinExistence type="predicted"/>
<name>A0A5C5G7R2_9BASI</name>
<feature type="compositionally biased region" description="Low complexity" evidence="1">
    <location>
        <begin position="238"/>
        <end position="251"/>
    </location>
</feature>
<comment type="caution">
    <text evidence="2">The sequence shown here is derived from an EMBL/GenBank/DDBJ whole genome shotgun (WGS) entry which is preliminary data.</text>
</comment>
<dbReference type="Proteomes" id="UP000311382">
    <property type="component" value="Unassembled WGS sequence"/>
</dbReference>
<feature type="compositionally biased region" description="Polar residues" evidence="1">
    <location>
        <begin position="352"/>
        <end position="361"/>
    </location>
</feature>
<feature type="region of interest" description="Disordered" evidence="1">
    <location>
        <begin position="1"/>
        <end position="52"/>
    </location>
</feature>
<evidence type="ECO:0000313" key="2">
    <source>
        <dbReference type="EMBL" id="TNY24559.1"/>
    </source>
</evidence>
<evidence type="ECO:0000313" key="3">
    <source>
        <dbReference type="Proteomes" id="UP000311382"/>
    </source>
</evidence>
<dbReference type="EMBL" id="SOZI01000002">
    <property type="protein sequence ID" value="TNY24559.1"/>
    <property type="molecule type" value="Genomic_DNA"/>
</dbReference>